<evidence type="ECO:0000256" key="1">
    <source>
        <dbReference type="ARBA" id="ARBA00004442"/>
    </source>
</evidence>
<evidence type="ECO:0000256" key="3">
    <source>
        <dbReference type="ARBA" id="ARBA00023237"/>
    </source>
</evidence>
<dbReference type="InterPro" id="IPR041700">
    <property type="entry name" value="OMP_b-brl_3"/>
</dbReference>
<name>A0A376C053_9FLAO</name>
<dbReference type="EMBL" id="UFTJ01000001">
    <property type="protein sequence ID" value="SSZ46620.1"/>
    <property type="molecule type" value="Genomic_DNA"/>
</dbReference>
<organism evidence="5 6">
    <name type="scientific">Bergeyella zoohelcum</name>
    <dbReference type="NCBI Taxonomy" id="1015"/>
    <lineage>
        <taxon>Bacteria</taxon>
        <taxon>Pseudomonadati</taxon>
        <taxon>Bacteroidota</taxon>
        <taxon>Flavobacteriia</taxon>
        <taxon>Flavobacteriales</taxon>
        <taxon>Weeksellaceae</taxon>
        <taxon>Bergeyella</taxon>
    </lineage>
</organism>
<evidence type="ECO:0000259" key="4">
    <source>
        <dbReference type="Pfam" id="PF14905"/>
    </source>
</evidence>
<sequence length="729" mass="82566">MDFVKKNFLSDSLCKECTLDNVAVFIKKVKFGKNTTTVKKLTVTLSLLCSGLASAQEIKKDSVEASKQIQEVLIKAQRKKQYTDHAAYTFDQEALERAMHSKDLLETLPELQLDPMSNTIKSIKGGKTLFLVNGIEATDNQIKSIAPTNVVRVLYYDIPPARWANRADTVVNIITRNPEVGYSYGAEAMGAFTTGFLNGAAYAGYTKGKHDFGLEYSINYRDYDNRVVDEKYEYQLNGVRYVSDARNKDHFGYTYQDISARYAYVDANNLTFQAKFTVTPFSNFANEKGESLFTIGNSTARHHSIENKNSNYTNPTLDLYFSKNLGKKDELIFNVVGSHFTTNSYQFNKEWNVATGVDVFNNDMHLKAKQTGLVGEVAHTHQFEKGKLTSGYRMTNTAISNDLQNLLGHSKFDVNYLQQYLYTEYSGKWEKLSFRLGMGITNIYNKNVENKQNIWVPTPKIVLSYPLANNQSLRFSSSYTTNSPSASALSANVVQVAPNLVRRGNPLLKAESSFRNQLTYSVNSKYIDINATAFYNNWNKGIFSFYKADAQTGGYALISENVNDFQIMGLSLSGTIKPFGSNILMLQLFAQPVRSTLTDAEGKVYKNQYLKNDFSLVSQYKSWTFAYQFNLPVYSQEGSFLSTNENKHNLYVQHRYKSWKFTTGMTFIGMPARYKTKTLEGSPVQYNAHTRIFNNQNMFILGVGYDFSLGKKQQIQKKLQNQTQGAVSF</sequence>
<protein>
    <recommendedName>
        <fullName evidence="4">Outer membrane protein beta-barrel domain-containing protein</fullName>
    </recommendedName>
</protein>
<accession>A0A376C053</accession>
<dbReference type="Pfam" id="PF14905">
    <property type="entry name" value="OMP_b-brl_3"/>
    <property type="match status" value="1"/>
</dbReference>
<proteinExistence type="predicted"/>
<dbReference type="Gene3D" id="2.40.170.20">
    <property type="entry name" value="TonB-dependent receptor, beta-barrel domain"/>
    <property type="match status" value="1"/>
</dbReference>
<keyword evidence="3" id="KW-0998">Cell outer membrane</keyword>
<evidence type="ECO:0000256" key="2">
    <source>
        <dbReference type="ARBA" id="ARBA00023136"/>
    </source>
</evidence>
<gene>
    <name evidence="5" type="ORF">NCTC11661_00265</name>
</gene>
<evidence type="ECO:0000313" key="5">
    <source>
        <dbReference type="EMBL" id="SSZ46620.1"/>
    </source>
</evidence>
<dbReference type="AlphaFoldDB" id="A0A376C053"/>
<feature type="domain" description="Outer membrane protein beta-barrel" evidence="4">
    <location>
        <begin position="327"/>
        <end position="629"/>
    </location>
</feature>
<dbReference type="InterPro" id="IPR036942">
    <property type="entry name" value="Beta-barrel_TonB_sf"/>
</dbReference>
<reference evidence="5 6" key="1">
    <citation type="submission" date="2018-06" db="EMBL/GenBank/DDBJ databases">
        <authorList>
            <consortium name="Pathogen Informatics"/>
            <person name="Doyle S."/>
        </authorList>
    </citation>
    <scope>NUCLEOTIDE SEQUENCE [LARGE SCALE GENOMIC DNA]</scope>
    <source>
        <strain evidence="5 6">NCTC11661</strain>
    </source>
</reference>
<dbReference type="SUPFAM" id="SSF56935">
    <property type="entry name" value="Porins"/>
    <property type="match status" value="1"/>
</dbReference>
<keyword evidence="2" id="KW-0472">Membrane</keyword>
<evidence type="ECO:0000313" key="6">
    <source>
        <dbReference type="Proteomes" id="UP000255515"/>
    </source>
</evidence>
<dbReference type="Proteomes" id="UP000255515">
    <property type="component" value="Unassembled WGS sequence"/>
</dbReference>
<comment type="subcellular location">
    <subcellularLocation>
        <location evidence="1">Cell outer membrane</location>
    </subcellularLocation>
</comment>
<dbReference type="GO" id="GO:0009279">
    <property type="term" value="C:cell outer membrane"/>
    <property type="evidence" value="ECO:0007669"/>
    <property type="project" value="UniProtKB-SubCell"/>
</dbReference>